<protein>
    <submittedName>
        <fullName evidence="8">Penicillin amidase</fullName>
    </submittedName>
</protein>
<keyword evidence="2" id="KW-0732">Signal</keyword>
<evidence type="ECO:0000313" key="9">
    <source>
        <dbReference type="Proteomes" id="UP000295341"/>
    </source>
</evidence>
<sequence>MPSATLDQRLAVFPGANLALRRPVQLRWNAHAVPYIDARTDEDAAYALGLVHVHLRCAQMHLLKRLAQGRVSEMFGPFAVELDHALRLLDLPGAAAKCEAALSAESRSWLEPFVRGLNAGQAQLRNLPPEFRWLGLRAEPWTLTDVLTLGRLAGADVNWTHQVALLALRHRPDFRTLWQRLRVAGGTAGAGAFGQLLAQVSRAGSNSVAIAASRSASGAPLMANDPHLGQHLPNFWMLVGLRCPSYHMVGLMPPGLPFVGVGAGPRFAWGGTNMRAASSDLVDVSRLEASEIRTRQTVIRVRGLGTRRRTVRETRFGPILNDAKLLKVKGDAVALRWMGAEPSDEIGAFLAATRATTPDEFRTAFKSFGVCAQNILFASRDGAIGHVYAAHLPRRSDLPDTSPVLSCAQADAAWSTRWDATTLPMTLNPDCGFRVSANDRPQFTQAPLGFFFSEGDRAARLAQLAARTGLDLAQLGALQNDTLVPGAARLAAALAGRLTESGVQGGWIDALRKWDGDYAVDAATPVAFEALLHGIASRLAPQREAQSGLGLDDEWGRHTRLLLPDLDALGAAERQRLLRDAARDAQRAQSRYPAWGDMHRLRIGHVLSLVPWLGRRLVVAEWGAGGTRESPMKNSHGLVRGRHPVQYGAQARHLSDLSDPDANHFVLLGGNDGWIGSPQYADQIALWRERRYLQMPLSAAAIEREFPIAMDLLPHQPSGSEAPARPQPEAPTGTSSATSPSPAG</sequence>
<dbReference type="RefSeq" id="WP_133882636.1">
    <property type="nucleotide sequence ID" value="NZ_MWIN01000019.1"/>
</dbReference>
<gene>
    <name evidence="8" type="ORF">DFR24_3443</name>
</gene>
<dbReference type="AlphaFoldDB" id="A0A4R7NZR7"/>
<dbReference type="InterPro" id="IPR043147">
    <property type="entry name" value="Penicillin_amidase_A-knob"/>
</dbReference>
<dbReference type="InterPro" id="IPR029055">
    <property type="entry name" value="Ntn_hydrolases_N"/>
</dbReference>
<evidence type="ECO:0000256" key="6">
    <source>
        <dbReference type="PIRSR" id="PIRSR001227-2"/>
    </source>
</evidence>
<dbReference type="GO" id="GO:0046872">
    <property type="term" value="F:metal ion binding"/>
    <property type="evidence" value="ECO:0007669"/>
    <property type="project" value="UniProtKB-KW"/>
</dbReference>
<dbReference type="OrthoDB" id="9760084at2"/>
<proteinExistence type="inferred from homology"/>
<dbReference type="GO" id="GO:0016811">
    <property type="term" value="F:hydrolase activity, acting on carbon-nitrogen (but not peptide) bonds, in linear amides"/>
    <property type="evidence" value="ECO:0007669"/>
    <property type="project" value="InterPro"/>
</dbReference>
<dbReference type="EMBL" id="SOBT01000010">
    <property type="protein sequence ID" value="TDU26419.1"/>
    <property type="molecule type" value="Genomic_DNA"/>
</dbReference>
<comment type="caution">
    <text evidence="8">The sequence shown here is derived from an EMBL/GenBank/DDBJ whole genome shotgun (WGS) entry which is preliminary data.</text>
</comment>
<feature type="binding site" evidence="6">
    <location>
        <position position="280"/>
    </location>
    <ligand>
        <name>Ca(2+)</name>
        <dbReference type="ChEBI" id="CHEBI:29108"/>
    </ligand>
</feature>
<evidence type="ECO:0000256" key="2">
    <source>
        <dbReference type="ARBA" id="ARBA00022729"/>
    </source>
</evidence>
<dbReference type="Pfam" id="PF01804">
    <property type="entry name" value="Penicil_amidase"/>
    <property type="match status" value="1"/>
</dbReference>
<keyword evidence="6" id="KW-0106">Calcium</keyword>
<evidence type="ECO:0000256" key="3">
    <source>
        <dbReference type="ARBA" id="ARBA00022801"/>
    </source>
</evidence>
<dbReference type="SUPFAM" id="SSF56235">
    <property type="entry name" value="N-terminal nucleophile aminohydrolases (Ntn hydrolases)"/>
    <property type="match status" value="1"/>
</dbReference>
<accession>A0A4R7NZR7</accession>
<reference evidence="8 9" key="1">
    <citation type="submission" date="2019-03" db="EMBL/GenBank/DDBJ databases">
        <title>Genomic Encyclopedia of Type Strains, Phase IV (KMG-IV): sequencing the most valuable type-strain genomes for metagenomic binning, comparative biology and taxonomic classification.</title>
        <authorList>
            <person name="Goeker M."/>
        </authorList>
    </citation>
    <scope>NUCLEOTIDE SEQUENCE [LARGE SCALE GENOMIC DNA]</scope>
    <source>
        <strain evidence="8 9">DSM 26377</strain>
    </source>
</reference>
<evidence type="ECO:0000256" key="1">
    <source>
        <dbReference type="ARBA" id="ARBA00006586"/>
    </source>
</evidence>
<dbReference type="Gene3D" id="2.30.120.10">
    <property type="match status" value="1"/>
</dbReference>
<dbReference type="Proteomes" id="UP000295341">
    <property type="component" value="Unassembled WGS sequence"/>
</dbReference>
<evidence type="ECO:0000256" key="4">
    <source>
        <dbReference type="ARBA" id="ARBA00023145"/>
    </source>
</evidence>
<dbReference type="PANTHER" id="PTHR34218:SF3">
    <property type="entry name" value="ACYL-HOMOSERINE LACTONE ACYLASE PVDQ"/>
    <property type="match status" value="1"/>
</dbReference>
<keyword evidence="4" id="KW-0865">Zymogen</keyword>
<keyword evidence="9" id="KW-1185">Reference proteome</keyword>
<dbReference type="Gene3D" id="3.60.20.10">
    <property type="entry name" value="Glutamine Phosphoribosylpyrophosphate, subunit 1, domain 1"/>
    <property type="match status" value="1"/>
</dbReference>
<dbReference type="InterPro" id="IPR043146">
    <property type="entry name" value="Penicillin_amidase_N_B-knob"/>
</dbReference>
<dbReference type="InterPro" id="IPR014395">
    <property type="entry name" value="Pen/GL7ACA/AHL_acylase"/>
</dbReference>
<dbReference type="InterPro" id="IPR002692">
    <property type="entry name" value="S45"/>
</dbReference>
<keyword evidence="3" id="KW-0378">Hydrolase</keyword>
<keyword evidence="6" id="KW-0479">Metal-binding</keyword>
<dbReference type="PIRSF" id="PIRSF001227">
    <property type="entry name" value="Pen_acylase"/>
    <property type="match status" value="1"/>
</dbReference>
<feature type="compositionally biased region" description="Low complexity" evidence="7">
    <location>
        <begin position="730"/>
        <end position="744"/>
    </location>
</feature>
<evidence type="ECO:0000256" key="7">
    <source>
        <dbReference type="SAM" id="MobiDB-lite"/>
    </source>
</evidence>
<dbReference type="GO" id="GO:0017000">
    <property type="term" value="P:antibiotic biosynthetic process"/>
    <property type="evidence" value="ECO:0007669"/>
    <property type="project" value="InterPro"/>
</dbReference>
<feature type="region of interest" description="Disordered" evidence="7">
    <location>
        <begin position="713"/>
        <end position="744"/>
    </location>
</feature>
<feature type="active site" description="Nucleophile" evidence="5">
    <location>
        <position position="205"/>
    </location>
</feature>
<name>A0A4R7NZR7_9GAMM</name>
<evidence type="ECO:0000313" key="8">
    <source>
        <dbReference type="EMBL" id="TDU26419.1"/>
    </source>
</evidence>
<organism evidence="8 9">
    <name type="scientific">Panacagrimonas perspica</name>
    <dbReference type="NCBI Taxonomy" id="381431"/>
    <lineage>
        <taxon>Bacteria</taxon>
        <taxon>Pseudomonadati</taxon>
        <taxon>Pseudomonadota</taxon>
        <taxon>Gammaproteobacteria</taxon>
        <taxon>Nevskiales</taxon>
        <taxon>Nevskiaceae</taxon>
        <taxon>Panacagrimonas</taxon>
    </lineage>
</organism>
<evidence type="ECO:0000256" key="5">
    <source>
        <dbReference type="PIRSR" id="PIRSR001227-1"/>
    </source>
</evidence>
<dbReference type="InterPro" id="IPR023343">
    <property type="entry name" value="Penicillin_amidase_dom1"/>
</dbReference>
<dbReference type="Gene3D" id="1.10.439.10">
    <property type="entry name" value="Penicillin Amidohydrolase, domain 1"/>
    <property type="match status" value="1"/>
</dbReference>
<comment type="cofactor">
    <cofactor evidence="6">
        <name>Ca(2+)</name>
        <dbReference type="ChEBI" id="CHEBI:29108"/>
    </cofactor>
    <text evidence="6">Binds 1 Ca(2+) ion per dimer.</text>
</comment>
<dbReference type="PANTHER" id="PTHR34218">
    <property type="entry name" value="PEPTIDASE S45 PENICILLIN AMIDASE"/>
    <property type="match status" value="1"/>
</dbReference>
<comment type="similarity">
    <text evidence="1">Belongs to the peptidase S45 family.</text>
</comment>
<dbReference type="Gene3D" id="1.10.1400.10">
    <property type="match status" value="1"/>
</dbReference>